<organism evidence="8 9">
    <name type="scientific">Austropuccinia psidii MF-1</name>
    <dbReference type="NCBI Taxonomy" id="1389203"/>
    <lineage>
        <taxon>Eukaryota</taxon>
        <taxon>Fungi</taxon>
        <taxon>Dikarya</taxon>
        <taxon>Basidiomycota</taxon>
        <taxon>Pucciniomycotina</taxon>
        <taxon>Pucciniomycetes</taxon>
        <taxon>Pucciniales</taxon>
        <taxon>Sphaerophragmiaceae</taxon>
        <taxon>Austropuccinia</taxon>
    </lineage>
</organism>
<dbReference type="OrthoDB" id="70376at2759"/>
<dbReference type="AlphaFoldDB" id="A0A9Q3D244"/>
<sequence length="410" mass="45578">MSKQSLKSSTSNLKLNHSDAVNPDLEHQASSSSMPDLRKSHRRREGLVARIERIRELNLKRREEIYAKAWKDLNDTQNALMSNPPTEINYLVRLHRESLKREQDLVAVRVYHDHLISAARAAFEAEVKSIEEEFNNARKQAREKLLESLEERRKKLKDEKDLVDFNEEAVGLSHRSHTTRGLRNRSSNRTIFSRASPALGAPFCYPQRSTSNCGGPAETYANNHDHHLNPGDHDPSSSNSAVLPSSSTQFITADDPLSMAALNVNPHLRQSPIFQQLLHLNSNHHYSRRGGGGSSRRAPTGLPGPISLISITPGTWNNFHKSQLGICSAKIDDADADLEEIRQITGLNSKKSSKNQNGTSHAHNNGNSYENSNTLTNPTAATSTTNNNPNLTNQQANNNGGNSKKKSKED</sequence>
<protein>
    <submittedName>
        <fullName evidence="8">Uncharacterized protein</fullName>
    </submittedName>
</protein>
<name>A0A9Q3D244_9BASI</name>
<feature type="compositionally biased region" description="Polar residues" evidence="7">
    <location>
        <begin position="347"/>
        <end position="370"/>
    </location>
</feature>
<evidence type="ECO:0000313" key="9">
    <source>
        <dbReference type="Proteomes" id="UP000765509"/>
    </source>
</evidence>
<dbReference type="Pfam" id="PF08598">
    <property type="entry name" value="Sds3"/>
    <property type="match status" value="1"/>
</dbReference>
<comment type="subcellular location">
    <subcellularLocation>
        <location evidence="1">Nucleus</location>
    </subcellularLocation>
</comment>
<feature type="region of interest" description="Disordered" evidence="7">
    <location>
        <begin position="215"/>
        <end position="244"/>
    </location>
</feature>
<evidence type="ECO:0000313" key="8">
    <source>
        <dbReference type="EMBL" id="MBW0495439.1"/>
    </source>
</evidence>
<dbReference type="GO" id="GO:0005654">
    <property type="term" value="C:nucleoplasm"/>
    <property type="evidence" value="ECO:0007669"/>
    <property type="project" value="UniProtKB-ARBA"/>
</dbReference>
<feature type="region of interest" description="Disordered" evidence="7">
    <location>
        <begin position="347"/>
        <end position="410"/>
    </location>
</feature>
<evidence type="ECO:0000256" key="4">
    <source>
        <dbReference type="ARBA" id="ARBA00023163"/>
    </source>
</evidence>
<feature type="compositionally biased region" description="Low complexity" evidence="7">
    <location>
        <begin position="1"/>
        <end position="15"/>
    </location>
</feature>
<keyword evidence="3" id="KW-0805">Transcription regulation</keyword>
<evidence type="ECO:0000256" key="6">
    <source>
        <dbReference type="SAM" id="Coils"/>
    </source>
</evidence>
<accession>A0A9Q3D244</accession>
<dbReference type="SMART" id="SM01401">
    <property type="entry name" value="Sds3"/>
    <property type="match status" value="1"/>
</dbReference>
<dbReference type="GO" id="GO:0010468">
    <property type="term" value="P:regulation of gene expression"/>
    <property type="evidence" value="ECO:0007669"/>
    <property type="project" value="UniProtKB-ARBA"/>
</dbReference>
<dbReference type="EMBL" id="AVOT02013099">
    <property type="protein sequence ID" value="MBW0495439.1"/>
    <property type="molecule type" value="Genomic_DNA"/>
</dbReference>
<feature type="region of interest" description="Disordered" evidence="7">
    <location>
        <begin position="284"/>
        <end position="304"/>
    </location>
</feature>
<dbReference type="InterPro" id="IPR013907">
    <property type="entry name" value="Sds3"/>
</dbReference>
<keyword evidence="9" id="KW-1185">Reference proteome</keyword>
<reference evidence="8" key="1">
    <citation type="submission" date="2021-03" db="EMBL/GenBank/DDBJ databases">
        <title>Draft genome sequence of rust myrtle Austropuccinia psidii MF-1, a brazilian biotype.</title>
        <authorList>
            <person name="Quecine M.C."/>
            <person name="Pachon D.M.R."/>
            <person name="Bonatelli M.L."/>
            <person name="Correr F.H."/>
            <person name="Franceschini L.M."/>
            <person name="Leite T.F."/>
            <person name="Margarido G.R.A."/>
            <person name="Almeida C.A."/>
            <person name="Ferrarezi J.A."/>
            <person name="Labate C.A."/>
        </authorList>
    </citation>
    <scope>NUCLEOTIDE SEQUENCE</scope>
    <source>
        <strain evidence="8">MF-1</strain>
    </source>
</reference>
<feature type="coiled-coil region" evidence="6">
    <location>
        <begin position="120"/>
        <end position="166"/>
    </location>
</feature>
<evidence type="ECO:0000256" key="5">
    <source>
        <dbReference type="ARBA" id="ARBA00023242"/>
    </source>
</evidence>
<evidence type="ECO:0000256" key="1">
    <source>
        <dbReference type="ARBA" id="ARBA00004123"/>
    </source>
</evidence>
<gene>
    <name evidence="8" type="ORF">O181_035154</name>
</gene>
<proteinExistence type="predicted"/>
<dbReference type="Proteomes" id="UP000765509">
    <property type="component" value="Unassembled WGS sequence"/>
</dbReference>
<feature type="compositionally biased region" description="Basic and acidic residues" evidence="7">
    <location>
        <begin position="223"/>
        <end position="235"/>
    </location>
</feature>
<keyword evidence="5" id="KW-0539">Nucleus</keyword>
<evidence type="ECO:0000256" key="7">
    <source>
        <dbReference type="SAM" id="MobiDB-lite"/>
    </source>
</evidence>
<feature type="compositionally biased region" description="Low complexity" evidence="7">
    <location>
        <begin position="371"/>
        <end position="402"/>
    </location>
</feature>
<evidence type="ECO:0000256" key="3">
    <source>
        <dbReference type="ARBA" id="ARBA00023015"/>
    </source>
</evidence>
<keyword evidence="6" id="KW-0175">Coiled coil</keyword>
<feature type="region of interest" description="Disordered" evidence="7">
    <location>
        <begin position="1"/>
        <end position="42"/>
    </location>
</feature>
<keyword evidence="2" id="KW-0678">Repressor</keyword>
<evidence type="ECO:0000256" key="2">
    <source>
        <dbReference type="ARBA" id="ARBA00022491"/>
    </source>
</evidence>
<keyword evidence="4" id="KW-0804">Transcription</keyword>
<comment type="caution">
    <text evidence="8">The sequence shown here is derived from an EMBL/GenBank/DDBJ whole genome shotgun (WGS) entry which is preliminary data.</text>
</comment>